<dbReference type="PANTHER" id="PTHR22916:SF67">
    <property type="entry name" value="COLANIC ACID BIOSYNTHESIS GLYCOSYL TRANSFERASE WCAE-RELATED"/>
    <property type="match status" value="1"/>
</dbReference>
<dbReference type="SUPFAM" id="SSF53448">
    <property type="entry name" value="Nucleotide-diphospho-sugar transferases"/>
    <property type="match status" value="1"/>
</dbReference>
<proteinExistence type="predicted"/>
<dbReference type="Proteomes" id="UP000594042">
    <property type="component" value="Chromosome"/>
</dbReference>
<dbReference type="KEGG" id="copr:Cop2CBH44_28190"/>
<keyword evidence="2" id="KW-0808">Transferase</keyword>
<dbReference type="CDD" id="cd06433">
    <property type="entry name" value="GT_2_WfgS_like"/>
    <property type="match status" value="1"/>
</dbReference>
<organism evidence="2 3">
    <name type="scientific">Coprobacter secundus subsp. similis</name>
    <dbReference type="NCBI Taxonomy" id="2751153"/>
    <lineage>
        <taxon>Bacteria</taxon>
        <taxon>Pseudomonadati</taxon>
        <taxon>Bacteroidota</taxon>
        <taxon>Bacteroidia</taxon>
        <taxon>Bacteroidales</taxon>
        <taxon>Barnesiellaceae</taxon>
        <taxon>Coprobacter</taxon>
    </lineage>
</organism>
<evidence type="ECO:0000313" key="2">
    <source>
        <dbReference type="EMBL" id="BCI64466.1"/>
    </source>
</evidence>
<dbReference type="InterPro" id="IPR029044">
    <property type="entry name" value="Nucleotide-diphossugar_trans"/>
</dbReference>
<evidence type="ECO:0000313" key="3">
    <source>
        <dbReference type="Proteomes" id="UP000594042"/>
    </source>
</evidence>
<name>A0A7G1HXT5_9BACT</name>
<gene>
    <name evidence="2" type="ORF">Cop2CBH44_28190</name>
</gene>
<dbReference type="AlphaFoldDB" id="A0A7G1HXT5"/>
<dbReference type="PANTHER" id="PTHR22916">
    <property type="entry name" value="GLYCOSYLTRANSFERASE"/>
    <property type="match status" value="1"/>
</dbReference>
<keyword evidence="3" id="KW-1185">Reference proteome</keyword>
<dbReference type="RefSeq" id="WP_021931787.1">
    <property type="nucleotide sequence ID" value="NZ_AP023322.1"/>
</dbReference>
<dbReference type="Pfam" id="PF00535">
    <property type="entry name" value="Glycos_transf_2"/>
    <property type="match status" value="1"/>
</dbReference>
<accession>A0A7G1HXT5</accession>
<evidence type="ECO:0000259" key="1">
    <source>
        <dbReference type="Pfam" id="PF00535"/>
    </source>
</evidence>
<feature type="domain" description="Glycosyltransferase 2-like" evidence="1">
    <location>
        <begin position="7"/>
        <end position="118"/>
    </location>
</feature>
<reference evidence="3" key="1">
    <citation type="submission" date="2020-07" db="EMBL/GenBank/DDBJ databases">
        <title>Complete genome sequencing of Coprobacter sp. strain 2CBH44.</title>
        <authorList>
            <person name="Sakamoto M."/>
            <person name="Murakami T."/>
            <person name="Mori H."/>
        </authorList>
    </citation>
    <scope>NUCLEOTIDE SEQUENCE [LARGE SCALE GENOMIC DNA]</scope>
    <source>
        <strain evidence="3">2CBH44</strain>
    </source>
</reference>
<dbReference type="EMBL" id="AP023322">
    <property type="protein sequence ID" value="BCI64466.1"/>
    <property type="molecule type" value="Genomic_DNA"/>
</dbReference>
<dbReference type="InterPro" id="IPR001173">
    <property type="entry name" value="Glyco_trans_2-like"/>
</dbReference>
<dbReference type="Gene3D" id="3.90.550.10">
    <property type="entry name" value="Spore Coat Polysaccharide Biosynthesis Protein SpsA, Chain A"/>
    <property type="match status" value="1"/>
</dbReference>
<protein>
    <submittedName>
        <fullName evidence="2">Glycosyl transferase</fullName>
    </submittedName>
</protein>
<sequence>MNEIFFSIITINKDNANGLYKTIKSVVEQTFNNFEYIIIDGASKDSSVEIINQFKNKITYWISEKDNGVYHAMNKGMNVAKGKYVLFLNSGDYFADKNVLQQVATKSSDTDFIIGNQLMLYKSGIKRAEQIPTPLTVYHFFRSTIWHQATFTKLSVLKELGGYDENLKITSDWKFIFLALVLHHKSYQALPIDISVFDTYGMSGASDANLIIQKEKTDVLKTYFPYFYPDYIILHRYKHLSFNYIKNTISYFLFKLMRKLNFK</sequence>
<dbReference type="GO" id="GO:0016758">
    <property type="term" value="F:hexosyltransferase activity"/>
    <property type="evidence" value="ECO:0007669"/>
    <property type="project" value="UniProtKB-ARBA"/>
</dbReference>